<evidence type="ECO:0008006" key="3">
    <source>
        <dbReference type="Google" id="ProtNLM"/>
    </source>
</evidence>
<dbReference type="SUPFAM" id="SSF56645">
    <property type="entry name" value="Acyl-CoA dehydrogenase NM domain-like"/>
    <property type="match status" value="1"/>
</dbReference>
<evidence type="ECO:0000313" key="2">
    <source>
        <dbReference type="Proteomes" id="UP001474181"/>
    </source>
</evidence>
<reference evidence="1 2" key="1">
    <citation type="submission" date="2024-06" db="EMBL/GenBank/DDBJ databases">
        <title>The Natural Products Discovery Center: Release of the First 8490 Sequenced Strains for Exploring Actinobacteria Biosynthetic Diversity.</title>
        <authorList>
            <person name="Kalkreuter E."/>
            <person name="Kautsar S.A."/>
            <person name="Yang D."/>
            <person name="Bader C.D."/>
            <person name="Teijaro C.N."/>
            <person name="Fluegel L."/>
            <person name="Davis C.M."/>
            <person name="Simpson J.R."/>
            <person name="Lauterbach L."/>
            <person name="Steele A.D."/>
            <person name="Gui C."/>
            <person name="Meng S."/>
            <person name="Li G."/>
            <person name="Viehrig K."/>
            <person name="Ye F."/>
            <person name="Su P."/>
            <person name="Kiefer A.F."/>
            <person name="Nichols A."/>
            <person name="Cepeda A.J."/>
            <person name="Yan W."/>
            <person name="Fan B."/>
            <person name="Jiang Y."/>
            <person name="Adhikari A."/>
            <person name="Zheng C.-J."/>
            <person name="Schuster L."/>
            <person name="Cowan T.M."/>
            <person name="Smanski M.J."/>
            <person name="Chevrette M.G."/>
            <person name="De Carvalho L.P.S."/>
            <person name="Shen B."/>
        </authorList>
    </citation>
    <scope>NUCLEOTIDE SEQUENCE [LARGE SCALE GENOMIC DNA]</scope>
    <source>
        <strain evidence="1 2">NPDC000234</strain>
    </source>
</reference>
<dbReference type="InterPro" id="IPR037069">
    <property type="entry name" value="AcylCoA_DH/ox_N_sf"/>
</dbReference>
<organism evidence="1 2">
    <name type="scientific">Streptomyces hyaluromycini</name>
    <dbReference type="NCBI Taxonomy" id="1377993"/>
    <lineage>
        <taxon>Bacteria</taxon>
        <taxon>Bacillati</taxon>
        <taxon>Actinomycetota</taxon>
        <taxon>Actinomycetes</taxon>
        <taxon>Kitasatosporales</taxon>
        <taxon>Streptomycetaceae</taxon>
        <taxon>Streptomyces</taxon>
    </lineage>
</organism>
<sequence length="129" mass="12906">MTTALAIPPLAPSAVTALAARHARASEEAACLHPEVAAALPATGFARHFVPSRWGGRAGGFAELVDAVAAVGQACASTAWCCALLAGHARLAAHLPERAQAELWADSPDTAIAAAVVPPSGRLTRAPGG</sequence>
<comment type="caution">
    <text evidence="1">The sequence shown here is derived from an EMBL/GenBank/DDBJ whole genome shotgun (WGS) entry which is preliminary data.</text>
</comment>
<name>A0ABV1WYV1_9ACTN</name>
<gene>
    <name evidence="1" type="ORF">ABT404_20855</name>
</gene>
<accession>A0ABV1WYV1</accession>
<dbReference type="InterPro" id="IPR009100">
    <property type="entry name" value="AcylCoA_DH/oxidase_NM_dom_sf"/>
</dbReference>
<dbReference type="Gene3D" id="1.10.540.10">
    <property type="entry name" value="Acyl-CoA dehydrogenase/oxidase, N-terminal domain"/>
    <property type="match status" value="1"/>
</dbReference>
<dbReference type="EMBL" id="JBEPEK010000143">
    <property type="protein sequence ID" value="MER7181901.1"/>
    <property type="molecule type" value="Genomic_DNA"/>
</dbReference>
<dbReference type="Proteomes" id="UP001474181">
    <property type="component" value="Unassembled WGS sequence"/>
</dbReference>
<feature type="non-terminal residue" evidence="1">
    <location>
        <position position="129"/>
    </location>
</feature>
<proteinExistence type="predicted"/>
<keyword evidence="2" id="KW-1185">Reference proteome</keyword>
<evidence type="ECO:0000313" key="1">
    <source>
        <dbReference type="EMBL" id="MER7181901.1"/>
    </source>
</evidence>
<protein>
    <recommendedName>
        <fullName evidence="3">Acyl-CoA dehydrogenase/oxidase N-terminal domain-containing protein</fullName>
    </recommendedName>
</protein>